<keyword evidence="2" id="KW-0812">Transmembrane</keyword>
<dbReference type="Proteomes" id="UP000789831">
    <property type="component" value="Unassembled WGS sequence"/>
</dbReference>
<name>A0A9N9APK0_9GLOM</name>
<feature type="region of interest" description="Disordered" evidence="1">
    <location>
        <begin position="183"/>
        <end position="204"/>
    </location>
</feature>
<proteinExistence type="predicted"/>
<organism evidence="3 4">
    <name type="scientific">Ambispora gerdemannii</name>
    <dbReference type="NCBI Taxonomy" id="144530"/>
    <lineage>
        <taxon>Eukaryota</taxon>
        <taxon>Fungi</taxon>
        <taxon>Fungi incertae sedis</taxon>
        <taxon>Mucoromycota</taxon>
        <taxon>Glomeromycotina</taxon>
        <taxon>Glomeromycetes</taxon>
        <taxon>Archaeosporales</taxon>
        <taxon>Ambisporaceae</taxon>
        <taxon>Ambispora</taxon>
    </lineage>
</organism>
<dbReference type="EMBL" id="CAJVPL010000862">
    <property type="protein sequence ID" value="CAG8535609.1"/>
    <property type="molecule type" value="Genomic_DNA"/>
</dbReference>
<evidence type="ECO:0000313" key="3">
    <source>
        <dbReference type="EMBL" id="CAG8535609.1"/>
    </source>
</evidence>
<keyword evidence="2" id="KW-0472">Membrane</keyword>
<feature type="transmembrane region" description="Helical" evidence="2">
    <location>
        <begin position="246"/>
        <end position="267"/>
    </location>
</feature>
<sequence length="268" mass="29786">MRNLTLTNLYITLMVFAIFVKNGFNVNASTIKATLQRNIHDKELIARQQLETIYCSEEFDIRKATALDVGIPGNTIITKLTIECDSNSVRASINSYGLQKYIDNRFVDMKGVTMKPLEDTAIPKNISSFVIGRYLLSADPSECLNAPQEGLHVIARVCVSFSAPGYEKLYEVPCTSEQNFIKGCPPNSKKPDSEDSDSENTDSEDLFPCYNNTSSTIPSNTTSSPNITSSPLYCTHTKLNYSSSPFSPSSSFLAFFPFVFSFISFFLL</sequence>
<feature type="compositionally biased region" description="Acidic residues" evidence="1">
    <location>
        <begin position="194"/>
        <end position="204"/>
    </location>
</feature>
<keyword evidence="2" id="KW-1133">Transmembrane helix</keyword>
<gene>
    <name evidence="3" type="ORF">AGERDE_LOCUS5928</name>
</gene>
<dbReference type="OrthoDB" id="2421522at2759"/>
<evidence type="ECO:0000256" key="1">
    <source>
        <dbReference type="SAM" id="MobiDB-lite"/>
    </source>
</evidence>
<dbReference type="AlphaFoldDB" id="A0A9N9APK0"/>
<evidence type="ECO:0000313" key="4">
    <source>
        <dbReference type="Proteomes" id="UP000789831"/>
    </source>
</evidence>
<protein>
    <submittedName>
        <fullName evidence="3">3810_t:CDS:1</fullName>
    </submittedName>
</protein>
<evidence type="ECO:0000256" key="2">
    <source>
        <dbReference type="SAM" id="Phobius"/>
    </source>
</evidence>
<comment type="caution">
    <text evidence="3">The sequence shown here is derived from an EMBL/GenBank/DDBJ whole genome shotgun (WGS) entry which is preliminary data.</text>
</comment>
<accession>A0A9N9APK0</accession>
<reference evidence="3" key="1">
    <citation type="submission" date="2021-06" db="EMBL/GenBank/DDBJ databases">
        <authorList>
            <person name="Kallberg Y."/>
            <person name="Tangrot J."/>
            <person name="Rosling A."/>
        </authorList>
    </citation>
    <scope>NUCLEOTIDE SEQUENCE</scope>
    <source>
        <strain evidence="3">MT106</strain>
    </source>
</reference>
<keyword evidence="4" id="KW-1185">Reference proteome</keyword>